<keyword evidence="4" id="KW-0862">Zinc</keyword>
<organism evidence="12 13">
    <name type="scientific">Populus alba x Populus x berolinensis</name>
    <dbReference type="NCBI Taxonomy" id="444605"/>
    <lineage>
        <taxon>Eukaryota</taxon>
        <taxon>Viridiplantae</taxon>
        <taxon>Streptophyta</taxon>
        <taxon>Embryophyta</taxon>
        <taxon>Tracheophyta</taxon>
        <taxon>Spermatophyta</taxon>
        <taxon>Magnoliopsida</taxon>
        <taxon>eudicotyledons</taxon>
        <taxon>Gunneridae</taxon>
        <taxon>Pentapetalae</taxon>
        <taxon>rosids</taxon>
        <taxon>fabids</taxon>
        <taxon>Malpighiales</taxon>
        <taxon>Salicaceae</taxon>
        <taxon>Saliceae</taxon>
        <taxon>Populus</taxon>
    </lineage>
</organism>
<dbReference type="CDD" id="cd00183">
    <property type="entry name" value="TFIIS_I"/>
    <property type="match status" value="1"/>
</dbReference>
<evidence type="ECO:0000256" key="4">
    <source>
        <dbReference type="ARBA" id="ARBA00022833"/>
    </source>
</evidence>
<feature type="compositionally biased region" description="Basic and acidic residues" evidence="8">
    <location>
        <begin position="1"/>
        <end position="15"/>
    </location>
</feature>
<dbReference type="GO" id="GO:0003676">
    <property type="term" value="F:nucleic acid binding"/>
    <property type="evidence" value="ECO:0007669"/>
    <property type="project" value="InterPro"/>
</dbReference>
<evidence type="ECO:0000256" key="5">
    <source>
        <dbReference type="ARBA" id="ARBA00023242"/>
    </source>
</evidence>
<dbReference type="SMART" id="SM00510">
    <property type="entry name" value="TFS2M"/>
    <property type="match status" value="1"/>
</dbReference>
<name>A0AAD6PWE8_9ROSI</name>
<dbReference type="PROSITE" id="PS51319">
    <property type="entry name" value="TFIIS_N"/>
    <property type="match status" value="1"/>
</dbReference>
<evidence type="ECO:0000256" key="8">
    <source>
        <dbReference type="SAM" id="MobiDB-lite"/>
    </source>
</evidence>
<protein>
    <submittedName>
        <fullName evidence="12">Uncharacterized protein</fullName>
    </submittedName>
</protein>
<evidence type="ECO:0000256" key="1">
    <source>
        <dbReference type="ARBA" id="ARBA00004123"/>
    </source>
</evidence>
<dbReference type="PROSITE" id="PS51321">
    <property type="entry name" value="TFIIS_CENTRAL"/>
    <property type="match status" value="1"/>
</dbReference>
<dbReference type="InterPro" id="IPR017923">
    <property type="entry name" value="TFIIS_N"/>
</dbReference>
<comment type="subcellular location">
    <subcellularLocation>
        <location evidence="1 7">Nucleus</location>
    </subcellularLocation>
</comment>
<evidence type="ECO:0000256" key="6">
    <source>
        <dbReference type="PROSITE-ProRule" id="PRU00472"/>
    </source>
</evidence>
<dbReference type="GO" id="GO:0005634">
    <property type="term" value="C:nucleus"/>
    <property type="evidence" value="ECO:0007669"/>
    <property type="project" value="UniProtKB-SubCell"/>
</dbReference>
<evidence type="ECO:0000256" key="7">
    <source>
        <dbReference type="PROSITE-ProRule" id="PRU00649"/>
    </source>
</evidence>
<feature type="domain" description="TFIIS-type" evidence="9">
    <location>
        <begin position="468"/>
        <end position="500"/>
    </location>
</feature>
<evidence type="ECO:0000256" key="2">
    <source>
        <dbReference type="ARBA" id="ARBA00022723"/>
    </source>
</evidence>
<dbReference type="GO" id="GO:0006368">
    <property type="term" value="P:transcription elongation by RNA polymerase II"/>
    <property type="evidence" value="ECO:0007669"/>
    <property type="project" value="InterPro"/>
</dbReference>
<keyword evidence="5 7" id="KW-0539">Nucleus</keyword>
<dbReference type="SUPFAM" id="SSF46942">
    <property type="entry name" value="Elongation factor TFIIS domain 2"/>
    <property type="match status" value="1"/>
</dbReference>
<dbReference type="GO" id="GO:0008270">
    <property type="term" value="F:zinc ion binding"/>
    <property type="evidence" value="ECO:0007669"/>
    <property type="project" value="UniProtKB-KW"/>
</dbReference>
<dbReference type="AlphaFoldDB" id="A0AAD6PWE8"/>
<dbReference type="Gene3D" id="1.20.930.10">
    <property type="entry name" value="Conserved domain common to transcription factors TFIIS, elongin A, CRSP70"/>
    <property type="match status" value="1"/>
</dbReference>
<dbReference type="PANTHER" id="PTHR11477">
    <property type="entry name" value="TRANSCRIPTION FACTOR S-II ZINC FINGER DOMAIN-CONTAINING PROTEIN"/>
    <property type="match status" value="1"/>
</dbReference>
<comment type="caution">
    <text evidence="12">The sequence shown here is derived from an EMBL/GenBank/DDBJ whole genome shotgun (WGS) entry which is preliminary data.</text>
</comment>
<dbReference type="EMBL" id="JAQIZT010000016">
    <property type="protein sequence ID" value="KAJ6969170.1"/>
    <property type="molecule type" value="Genomic_DNA"/>
</dbReference>
<dbReference type="Pfam" id="PF01096">
    <property type="entry name" value="Zn_ribbon_TFIIS"/>
    <property type="match status" value="1"/>
</dbReference>
<feature type="domain" description="TFIIS central" evidence="11">
    <location>
        <begin position="342"/>
        <end position="465"/>
    </location>
</feature>
<sequence length="600" mass="67423">MAEPEERQKQCEERKKRGNGRRMGWPMMEIEEKSTKNEEIGGRKEGLNKMRARAHDKKSDLCSVKGCCLVTFDSKGKETLQILGASSDMGHGRRQQVFCVMIKTHLRNLQTPKAKASGDRQGLLQTAPAVKNIENPPLYRSFYSGTVQNLSFFIGQNQLRMERELVELFDKAKKAADASLNDDTSSSGPEVSRCVDSLKQLRKFKVTSEILVSTQVGKKLRPLAKHPKDKIKAVASDLLETWKKIVIDETMRKQNGSIDNNSSVTAEVSKSASVKVEKLQKTSMVKVSTSETVKVEKMDQDKTVKVVKTCQEEILTSSVKKPSQAPTGPPKLKTLVRCNDALRDKIRELLAEALSKVASEADEDIRDEVEACDPIRVAVSVESALFENLGRSNGAQKLKYRSIMFNIKDQKNPDLRRKVLLGQVQPQRLVTMPPEEMASEQRKRENNQIKEKALFDCERGGQAEATTDQFKCGRCGQRKCTYYQMQTRSADEPMTTYAWSWLSGKLLFITKSSFQFVVLGLDLDDIIQGYDKRLPLYPFFVNALVPSCASVFPHRCLLFLLGCRSFAECAHGVFYDKPAGSAMQSPSPSSLRFYNRTAIV</sequence>
<dbReference type="SUPFAM" id="SSF47676">
    <property type="entry name" value="Conserved domain common to transcription factors TFIIS, elongin A, CRSP70"/>
    <property type="match status" value="1"/>
</dbReference>
<dbReference type="SMART" id="SM00509">
    <property type="entry name" value="TFS2N"/>
    <property type="match status" value="1"/>
</dbReference>
<dbReference type="Gene3D" id="1.10.472.30">
    <property type="entry name" value="Transcription elongation factor S-II, central domain"/>
    <property type="match status" value="1"/>
</dbReference>
<evidence type="ECO:0000256" key="3">
    <source>
        <dbReference type="ARBA" id="ARBA00022771"/>
    </source>
</evidence>
<feature type="compositionally biased region" description="Basic and acidic residues" evidence="8">
    <location>
        <begin position="30"/>
        <end position="39"/>
    </location>
</feature>
<dbReference type="InterPro" id="IPR035441">
    <property type="entry name" value="TFIIS/LEDGF_dom_sf"/>
</dbReference>
<evidence type="ECO:0000259" key="10">
    <source>
        <dbReference type="PROSITE" id="PS51319"/>
    </source>
</evidence>
<dbReference type="Gene3D" id="2.20.25.10">
    <property type="match status" value="1"/>
</dbReference>
<accession>A0AAD6PWE8</accession>
<evidence type="ECO:0000313" key="12">
    <source>
        <dbReference type="EMBL" id="KAJ6969170.1"/>
    </source>
</evidence>
<evidence type="ECO:0000259" key="11">
    <source>
        <dbReference type="PROSITE" id="PS51321"/>
    </source>
</evidence>
<dbReference type="PANTHER" id="PTHR11477:SF0">
    <property type="entry name" value="IP08861P-RELATED"/>
    <property type="match status" value="1"/>
</dbReference>
<reference evidence="12 13" key="1">
    <citation type="journal article" date="2023" name="Mol. Ecol. Resour.">
        <title>Chromosome-level genome assembly of a triploid poplar Populus alba 'Berolinensis'.</title>
        <authorList>
            <person name="Chen S."/>
            <person name="Yu Y."/>
            <person name="Wang X."/>
            <person name="Wang S."/>
            <person name="Zhang T."/>
            <person name="Zhou Y."/>
            <person name="He R."/>
            <person name="Meng N."/>
            <person name="Wang Y."/>
            <person name="Liu W."/>
            <person name="Liu Z."/>
            <person name="Liu J."/>
            <person name="Guo Q."/>
            <person name="Huang H."/>
            <person name="Sederoff R.R."/>
            <person name="Wang G."/>
            <person name="Qu G."/>
            <person name="Chen S."/>
        </authorList>
    </citation>
    <scope>NUCLEOTIDE SEQUENCE [LARGE SCALE GENOMIC DNA]</scope>
    <source>
        <strain evidence="12">SC-2020</strain>
    </source>
</reference>
<dbReference type="InterPro" id="IPR036575">
    <property type="entry name" value="TFIIS_cen_dom_sf"/>
</dbReference>
<dbReference type="InterPro" id="IPR003618">
    <property type="entry name" value="TFIIS_cen_dom"/>
</dbReference>
<evidence type="ECO:0000313" key="13">
    <source>
        <dbReference type="Proteomes" id="UP001164929"/>
    </source>
</evidence>
<dbReference type="InterPro" id="IPR003617">
    <property type="entry name" value="TFIIS/CRSP70_N_sub"/>
</dbReference>
<proteinExistence type="predicted"/>
<dbReference type="Proteomes" id="UP001164929">
    <property type="component" value="Chromosome 16"/>
</dbReference>
<dbReference type="Pfam" id="PF07500">
    <property type="entry name" value="TFIIS_M"/>
    <property type="match status" value="1"/>
</dbReference>
<dbReference type="NCBIfam" id="TIGR01385">
    <property type="entry name" value="TFSII"/>
    <property type="match status" value="1"/>
</dbReference>
<keyword evidence="2" id="KW-0479">Metal-binding</keyword>
<feature type="domain" description="TFIIS N-terminal" evidence="10">
    <location>
        <begin position="170"/>
        <end position="249"/>
    </location>
</feature>
<dbReference type="Pfam" id="PF08711">
    <property type="entry name" value="Med26"/>
    <property type="match status" value="1"/>
</dbReference>
<gene>
    <name evidence="12" type="ORF">NC653_036974</name>
</gene>
<dbReference type="SMART" id="SM00440">
    <property type="entry name" value="ZnF_C2C2"/>
    <property type="match status" value="1"/>
</dbReference>
<dbReference type="InterPro" id="IPR006289">
    <property type="entry name" value="TFSII"/>
</dbReference>
<dbReference type="CDD" id="cd13749">
    <property type="entry name" value="Zn-ribbon_TFIIS"/>
    <property type="match status" value="1"/>
</dbReference>
<keyword evidence="3 6" id="KW-0863">Zinc-finger</keyword>
<keyword evidence="13" id="KW-1185">Reference proteome</keyword>
<dbReference type="InterPro" id="IPR001222">
    <property type="entry name" value="Znf_TFIIS"/>
</dbReference>
<dbReference type="SUPFAM" id="SSF57783">
    <property type="entry name" value="Zinc beta-ribbon"/>
    <property type="match status" value="1"/>
</dbReference>
<feature type="region of interest" description="Disordered" evidence="8">
    <location>
        <begin position="1"/>
        <end position="39"/>
    </location>
</feature>
<evidence type="ECO:0000259" key="9">
    <source>
        <dbReference type="PROSITE" id="PS51133"/>
    </source>
</evidence>
<dbReference type="PROSITE" id="PS51133">
    <property type="entry name" value="ZF_TFIIS_2"/>
    <property type="match status" value="1"/>
</dbReference>